<evidence type="ECO:0000313" key="3">
    <source>
        <dbReference type="Proteomes" id="UP000002572"/>
    </source>
</evidence>
<name>E6W2Q7_DESIS</name>
<sequence length="213" mass="23961">MNLHAPRSLEQDAICKEHINQLPLLDFTGNIELITTEEQCHEALPALQQCPVLGFDTETRPTFRKGQFFLPSLIQLATHNHVYLFQISRFNLPAGLLEIFSSQHIVKVGAGLNYDVKQLQQIAAFDEQSFVDIAHLATRLGIKQTGLRTLCALLFGKRLSKKARCSDWSRKHLSAEQIKYAAADAWISRELYMALNSLLEKQNASAEPMVSGK</sequence>
<protein>
    <submittedName>
        <fullName evidence="2">3'-5' exonuclease</fullName>
    </submittedName>
</protein>
<dbReference type="GO" id="GO:0008408">
    <property type="term" value="F:3'-5' exonuclease activity"/>
    <property type="evidence" value="ECO:0007669"/>
    <property type="project" value="InterPro"/>
</dbReference>
<dbReference type="Gene3D" id="3.30.420.10">
    <property type="entry name" value="Ribonuclease H-like superfamily/Ribonuclease H"/>
    <property type="match status" value="1"/>
</dbReference>
<accession>E6W2Q7</accession>
<keyword evidence="2" id="KW-0269">Exonuclease</keyword>
<keyword evidence="3" id="KW-1185">Reference proteome</keyword>
<dbReference type="PANTHER" id="PTHR47765:SF2">
    <property type="entry name" value="EXONUCLEASE MUT-7 HOMOLOG"/>
    <property type="match status" value="1"/>
</dbReference>
<dbReference type="InParanoid" id="E6W2Q7"/>
<proteinExistence type="predicted"/>
<keyword evidence="2" id="KW-0378">Hydrolase</keyword>
<dbReference type="GO" id="GO:0006139">
    <property type="term" value="P:nucleobase-containing compound metabolic process"/>
    <property type="evidence" value="ECO:0007669"/>
    <property type="project" value="InterPro"/>
</dbReference>
<dbReference type="STRING" id="653733.Selin_0901"/>
<feature type="domain" description="3'-5' exonuclease" evidence="1">
    <location>
        <begin position="31"/>
        <end position="200"/>
    </location>
</feature>
<dbReference type="RefSeq" id="WP_013505527.1">
    <property type="nucleotide sequence ID" value="NC_014836.1"/>
</dbReference>
<organism evidence="2 3">
    <name type="scientific">Desulfurispirillum indicum (strain ATCC BAA-1389 / DSM 22839 / S5)</name>
    <dbReference type="NCBI Taxonomy" id="653733"/>
    <lineage>
        <taxon>Bacteria</taxon>
        <taxon>Pseudomonadati</taxon>
        <taxon>Chrysiogenota</taxon>
        <taxon>Chrysiogenia</taxon>
        <taxon>Chrysiogenales</taxon>
        <taxon>Chrysiogenaceae</taxon>
        <taxon>Desulfurispirillum</taxon>
    </lineage>
</organism>
<dbReference type="SMART" id="SM00474">
    <property type="entry name" value="35EXOc"/>
    <property type="match status" value="1"/>
</dbReference>
<dbReference type="InterPro" id="IPR052408">
    <property type="entry name" value="Exonuclease_MUT-7-like"/>
</dbReference>
<evidence type="ECO:0000313" key="2">
    <source>
        <dbReference type="EMBL" id="ADU65641.1"/>
    </source>
</evidence>
<dbReference type="Pfam" id="PF01612">
    <property type="entry name" value="DNA_pol_A_exo1"/>
    <property type="match status" value="1"/>
</dbReference>
<dbReference type="GO" id="GO:0003676">
    <property type="term" value="F:nucleic acid binding"/>
    <property type="evidence" value="ECO:0007669"/>
    <property type="project" value="InterPro"/>
</dbReference>
<dbReference type="KEGG" id="din:Selin_0901"/>
<dbReference type="SUPFAM" id="SSF53098">
    <property type="entry name" value="Ribonuclease H-like"/>
    <property type="match status" value="1"/>
</dbReference>
<dbReference type="InterPro" id="IPR002562">
    <property type="entry name" value="3'-5'_exonuclease_dom"/>
</dbReference>
<dbReference type="CDD" id="cd06141">
    <property type="entry name" value="WRN_exo"/>
    <property type="match status" value="1"/>
</dbReference>
<dbReference type="eggNOG" id="COG0349">
    <property type="taxonomic scope" value="Bacteria"/>
</dbReference>
<dbReference type="HOGENOM" id="CLU_049674_2_0_0"/>
<dbReference type="AlphaFoldDB" id="E6W2Q7"/>
<reference evidence="2 3" key="1">
    <citation type="submission" date="2010-12" db="EMBL/GenBank/DDBJ databases">
        <title>Complete sequence of Desulfurispirillum indicum S5.</title>
        <authorList>
            <consortium name="US DOE Joint Genome Institute"/>
            <person name="Lucas S."/>
            <person name="Copeland A."/>
            <person name="Lapidus A."/>
            <person name="Cheng J.-F."/>
            <person name="Goodwin L."/>
            <person name="Pitluck S."/>
            <person name="Chertkov O."/>
            <person name="Held B."/>
            <person name="Detter J.C."/>
            <person name="Han C."/>
            <person name="Tapia R."/>
            <person name="Land M."/>
            <person name="Hauser L."/>
            <person name="Kyrpides N."/>
            <person name="Ivanova N."/>
            <person name="Mikhailova N."/>
            <person name="Haggblom M."/>
            <person name="Rauschenbach I."/>
            <person name="Bini E."/>
            <person name="Woyke T."/>
        </authorList>
    </citation>
    <scope>NUCLEOTIDE SEQUENCE [LARGE SCALE GENOMIC DNA]</scope>
    <source>
        <strain evidence="3">ATCC BAA-1389 / DSM 22839 / S5</strain>
    </source>
</reference>
<dbReference type="EMBL" id="CP002432">
    <property type="protein sequence ID" value="ADU65641.1"/>
    <property type="molecule type" value="Genomic_DNA"/>
</dbReference>
<keyword evidence="2" id="KW-0540">Nuclease</keyword>
<dbReference type="InterPro" id="IPR012337">
    <property type="entry name" value="RNaseH-like_sf"/>
</dbReference>
<dbReference type="Proteomes" id="UP000002572">
    <property type="component" value="Chromosome"/>
</dbReference>
<dbReference type="InterPro" id="IPR036397">
    <property type="entry name" value="RNaseH_sf"/>
</dbReference>
<gene>
    <name evidence="2" type="ordered locus">Selin_0901</name>
</gene>
<evidence type="ECO:0000259" key="1">
    <source>
        <dbReference type="SMART" id="SM00474"/>
    </source>
</evidence>
<dbReference type="OrthoDB" id="9793333at2"/>
<dbReference type="PANTHER" id="PTHR47765">
    <property type="entry name" value="3'-5' EXONUCLEASE DOMAIN-CONTAINING PROTEIN"/>
    <property type="match status" value="1"/>
</dbReference>